<dbReference type="InterPro" id="IPR009071">
    <property type="entry name" value="HMG_box_dom"/>
</dbReference>
<keyword evidence="3" id="KW-0539">Nucleus</keyword>
<name>A0ABP1DKX8_9APHY</name>
<feature type="compositionally biased region" description="Low complexity" evidence="4">
    <location>
        <begin position="187"/>
        <end position="241"/>
    </location>
</feature>
<feature type="DNA-binding region" description="HMG box" evidence="3">
    <location>
        <begin position="30"/>
        <end position="99"/>
    </location>
</feature>
<keyword evidence="2" id="KW-0804">Transcription</keyword>
<feature type="compositionally biased region" description="Basic and acidic residues" evidence="4">
    <location>
        <begin position="112"/>
        <end position="131"/>
    </location>
</feature>
<sequence>MGRKQSPGPPGPSNRVSLAGKAKKAKMQKAPRPPNAWIIFRSSRSKELRVQFGSQFSQAQLSKMISAQWKEISPEQLAYYESRAEDEKQKHRLMYPDYKYAPVSKAEKLRIREQEKQERQLAKAMKNEKPAAEISTPPPMMLGQQVPYHVAAQYGSMGPSPPYTSGSLPSSASTPSSSADASDHHVQQSSNASSSSLSLLSSPPSTSFPQFTFPSDDHSTPSTVVAAGSASTSRVPSSSTVIHHPSPIPSTSYHSPLQYDWSPQDEPFADPQVDMATDAFGGDHVSSDAPQTNLTFADEQFQFDNILSPPSVSQLAEQLTLELPTFVAPSPWKSDLDSLQLGSLADQSFNQTVYTLPDLDVQNLEASNALQVDMDPAQGGFSLSEEDAASLAAYLQSLQAPPDTSNNVGSFDDFTQDQQMSMGGSMDMFSFAPMQNDNPYMQYDPMQYYQPLMEEPQMPQMPQQVDPSLLMGGPGLSSMQQYSYSMADMSSSSSSASSSYTPPPGASRVGARRVAGSWRPPPQFMVPTPPAGTPQYLSPMPSASWNGVPTN</sequence>
<dbReference type="Gene3D" id="1.10.30.10">
    <property type="entry name" value="High mobility group box domain"/>
    <property type="match status" value="1"/>
</dbReference>
<feature type="region of interest" description="Disordered" evidence="4">
    <location>
        <begin position="112"/>
        <end position="249"/>
    </location>
</feature>
<dbReference type="InterPro" id="IPR036910">
    <property type="entry name" value="HMG_box_dom_sf"/>
</dbReference>
<dbReference type="SUPFAM" id="SSF47095">
    <property type="entry name" value="HMG-box"/>
    <property type="match status" value="1"/>
</dbReference>
<protein>
    <recommendedName>
        <fullName evidence="5">HMG box domain-containing protein</fullName>
    </recommendedName>
</protein>
<feature type="compositionally biased region" description="Pro residues" evidence="4">
    <location>
        <begin position="519"/>
        <end position="532"/>
    </location>
</feature>
<evidence type="ECO:0000313" key="7">
    <source>
        <dbReference type="Proteomes" id="UP001497453"/>
    </source>
</evidence>
<dbReference type="PANTHER" id="PTHR10270">
    <property type="entry name" value="SOX TRANSCRIPTION FACTOR"/>
    <property type="match status" value="1"/>
</dbReference>
<accession>A0ABP1DKX8</accession>
<feature type="compositionally biased region" description="Polar residues" evidence="4">
    <location>
        <begin position="541"/>
        <end position="551"/>
    </location>
</feature>
<dbReference type="InterPro" id="IPR050140">
    <property type="entry name" value="SRY-related_HMG-box_TF-like"/>
</dbReference>
<keyword evidence="1 3" id="KW-0238">DNA-binding</keyword>
<gene>
    <name evidence="6" type="ORF">GFSPODELE1_LOCUS6544</name>
</gene>
<evidence type="ECO:0000256" key="2">
    <source>
        <dbReference type="ARBA" id="ARBA00023163"/>
    </source>
</evidence>
<dbReference type="EMBL" id="OZ037947">
    <property type="protein sequence ID" value="CAL1707797.1"/>
    <property type="molecule type" value="Genomic_DNA"/>
</dbReference>
<dbReference type="Proteomes" id="UP001497453">
    <property type="component" value="Chromosome 4"/>
</dbReference>
<evidence type="ECO:0000259" key="5">
    <source>
        <dbReference type="PROSITE" id="PS50118"/>
    </source>
</evidence>
<evidence type="ECO:0000313" key="6">
    <source>
        <dbReference type="EMBL" id="CAL1707797.1"/>
    </source>
</evidence>
<evidence type="ECO:0000256" key="1">
    <source>
        <dbReference type="ARBA" id="ARBA00023125"/>
    </source>
</evidence>
<organism evidence="6 7">
    <name type="scientific">Somion occarium</name>
    <dbReference type="NCBI Taxonomy" id="3059160"/>
    <lineage>
        <taxon>Eukaryota</taxon>
        <taxon>Fungi</taxon>
        <taxon>Dikarya</taxon>
        <taxon>Basidiomycota</taxon>
        <taxon>Agaricomycotina</taxon>
        <taxon>Agaricomycetes</taxon>
        <taxon>Polyporales</taxon>
        <taxon>Cerrenaceae</taxon>
        <taxon>Somion</taxon>
    </lineage>
</organism>
<evidence type="ECO:0000256" key="4">
    <source>
        <dbReference type="SAM" id="MobiDB-lite"/>
    </source>
</evidence>
<reference evidence="7" key="1">
    <citation type="submission" date="2024-04" db="EMBL/GenBank/DDBJ databases">
        <authorList>
            <person name="Shaw F."/>
            <person name="Minotto A."/>
        </authorList>
    </citation>
    <scope>NUCLEOTIDE SEQUENCE [LARGE SCALE GENOMIC DNA]</scope>
</reference>
<feature type="region of interest" description="Disordered" evidence="4">
    <location>
        <begin position="1"/>
        <end position="33"/>
    </location>
</feature>
<dbReference type="CDD" id="cd01389">
    <property type="entry name" value="HMG-box_ROX1-like"/>
    <property type="match status" value="1"/>
</dbReference>
<keyword evidence="7" id="KW-1185">Reference proteome</keyword>
<feature type="domain" description="HMG box" evidence="5">
    <location>
        <begin position="30"/>
        <end position="99"/>
    </location>
</feature>
<dbReference type="PROSITE" id="PS50118">
    <property type="entry name" value="HMG_BOX_2"/>
    <property type="match status" value="1"/>
</dbReference>
<dbReference type="Pfam" id="PF00505">
    <property type="entry name" value="HMG_box"/>
    <property type="match status" value="1"/>
</dbReference>
<feature type="compositionally biased region" description="Low complexity" evidence="4">
    <location>
        <begin position="490"/>
        <end position="500"/>
    </location>
</feature>
<dbReference type="PANTHER" id="PTHR10270:SF161">
    <property type="entry name" value="SEX-DETERMINING REGION Y PROTEIN"/>
    <property type="match status" value="1"/>
</dbReference>
<dbReference type="SMART" id="SM00398">
    <property type="entry name" value="HMG"/>
    <property type="match status" value="1"/>
</dbReference>
<feature type="region of interest" description="Disordered" evidence="4">
    <location>
        <begin position="490"/>
        <end position="551"/>
    </location>
</feature>
<evidence type="ECO:0000256" key="3">
    <source>
        <dbReference type="PROSITE-ProRule" id="PRU00267"/>
    </source>
</evidence>
<feature type="compositionally biased region" description="Low complexity" evidence="4">
    <location>
        <begin position="164"/>
        <end position="180"/>
    </location>
</feature>
<proteinExistence type="predicted"/>